<protein>
    <submittedName>
        <fullName evidence="1">Uncharacterized protein</fullName>
    </submittedName>
</protein>
<sequence length="94" mass="10692">MPVVDLADASKTTLNFVVVLNLVEPRDEEDNMLPFSVVMFRTSSICPKVKYYSSIKSPILRINLRFLISECSNELNLRIADSLESPNLDGGEWW</sequence>
<organism evidence="1 2">
    <name type="scientific">Trichonephila inaurata madagascariensis</name>
    <dbReference type="NCBI Taxonomy" id="2747483"/>
    <lineage>
        <taxon>Eukaryota</taxon>
        <taxon>Metazoa</taxon>
        <taxon>Ecdysozoa</taxon>
        <taxon>Arthropoda</taxon>
        <taxon>Chelicerata</taxon>
        <taxon>Arachnida</taxon>
        <taxon>Araneae</taxon>
        <taxon>Araneomorphae</taxon>
        <taxon>Entelegynae</taxon>
        <taxon>Araneoidea</taxon>
        <taxon>Nephilidae</taxon>
        <taxon>Trichonephila</taxon>
        <taxon>Trichonephila inaurata</taxon>
    </lineage>
</organism>
<accession>A0A8X6JPF7</accession>
<dbReference type="AlphaFoldDB" id="A0A8X6JPF7"/>
<name>A0A8X6JPF7_9ARAC</name>
<evidence type="ECO:0000313" key="2">
    <source>
        <dbReference type="Proteomes" id="UP000886998"/>
    </source>
</evidence>
<gene>
    <name evidence="1" type="ORF">TNIN_278161</name>
</gene>
<evidence type="ECO:0000313" key="1">
    <source>
        <dbReference type="EMBL" id="GFS49104.1"/>
    </source>
</evidence>
<dbReference type="Proteomes" id="UP000886998">
    <property type="component" value="Unassembled WGS sequence"/>
</dbReference>
<reference evidence="1" key="1">
    <citation type="submission" date="2020-08" db="EMBL/GenBank/DDBJ databases">
        <title>Multicomponent nature underlies the extraordinary mechanical properties of spider dragline silk.</title>
        <authorList>
            <person name="Kono N."/>
            <person name="Nakamura H."/>
            <person name="Mori M."/>
            <person name="Yoshida Y."/>
            <person name="Ohtoshi R."/>
            <person name="Malay A.D."/>
            <person name="Moran D.A.P."/>
            <person name="Tomita M."/>
            <person name="Numata K."/>
            <person name="Arakawa K."/>
        </authorList>
    </citation>
    <scope>NUCLEOTIDE SEQUENCE</scope>
</reference>
<proteinExistence type="predicted"/>
<dbReference type="EMBL" id="BMAV01026304">
    <property type="protein sequence ID" value="GFS49104.1"/>
    <property type="molecule type" value="Genomic_DNA"/>
</dbReference>
<keyword evidence="2" id="KW-1185">Reference proteome</keyword>
<comment type="caution">
    <text evidence="1">The sequence shown here is derived from an EMBL/GenBank/DDBJ whole genome shotgun (WGS) entry which is preliminary data.</text>
</comment>